<evidence type="ECO:0000313" key="4">
    <source>
        <dbReference type="Proteomes" id="UP000002484"/>
    </source>
</evidence>
<dbReference type="AlphaFoldDB" id="E3IWA2"/>
<dbReference type="KEGG" id="fri:FraEuI1c_0866"/>
<dbReference type="OrthoDB" id="8755073at2"/>
<dbReference type="Gene3D" id="3.30.530.20">
    <property type="match status" value="1"/>
</dbReference>
<dbReference type="RefSeq" id="WP_013422065.1">
    <property type="nucleotide sequence ID" value="NC_014666.1"/>
</dbReference>
<dbReference type="Proteomes" id="UP000002484">
    <property type="component" value="Chromosome"/>
</dbReference>
<dbReference type="eggNOG" id="COG3832">
    <property type="taxonomic scope" value="Bacteria"/>
</dbReference>
<evidence type="ECO:0000259" key="2">
    <source>
        <dbReference type="Pfam" id="PF08327"/>
    </source>
</evidence>
<protein>
    <submittedName>
        <fullName evidence="3">Activator of Hsp90 ATPase 1 family protein</fullName>
    </submittedName>
</protein>
<accession>E3IWA2</accession>
<sequence>MADLYATEIDIDAPVEDVFRHLTDPAHMIRWMGQHATLDPTPGGTFHLDINGVAVRGHYRIVEPPHRIVVTWGVAGSTDLPPGTTEVEFTLNATPTGTRLRLEHRNLPDTQTSAHATGWNHFLDRLQHAATGHDPGPDPWQ</sequence>
<keyword evidence="4" id="KW-1185">Reference proteome</keyword>
<evidence type="ECO:0000313" key="3">
    <source>
        <dbReference type="EMBL" id="ADP78944.1"/>
    </source>
</evidence>
<dbReference type="Pfam" id="PF08327">
    <property type="entry name" value="AHSA1"/>
    <property type="match status" value="1"/>
</dbReference>
<dbReference type="InParanoid" id="E3IWA2"/>
<name>E3IWA2_PSEI1</name>
<organism evidence="3 4">
    <name type="scientific">Pseudofrankia inefficax (strain DSM 45817 / CECT 9037 / DDB 130130 / EuI1c)</name>
    <name type="common">Frankia inefficax</name>
    <dbReference type="NCBI Taxonomy" id="298654"/>
    <lineage>
        <taxon>Bacteria</taxon>
        <taxon>Bacillati</taxon>
        <taxon>Actinomycetota</taxon>
        <taxon>Actinomycetes</taxon>
        <taxon>Frankiales</taxon>
        <taxon>Frankiaceae</taxon>
        <taxon>Pseudofrankia</taxon>
    </lineage>
</organism>
<reference evidence="3 4" key="1">
    <citation type="submission" date="2010-10" db="EMBL/GenBank/DDBJ databases">
        <title>Complete sequence of Frankia sp. EuI1c.</title>
        <authorList>
            <consortium name="US DOE Joint Genome Institute"/>
            <person name="Lucas S."/>
            <person name="Copeland A."/>
            <person name="Lapidus A."/>
            <person name="Cheng J.-F."/>
            <person name="Bruce D."/>
            <person name="Goodwin L."/>
            <person name="Pitluck S."/>
            <person name="Chertkov O."/>
            <person name="Detter J.C."/>
            <person name="Han C."/>
            <person name="Tapia R."/>
            <person name="Land M."/>
            <person name="Hauser L."/>
            <person name="Jeffries C."/>
            <person name="Kyrpides N."/>
            <person name="Ivanova N."/>
            <person name="Mikhailova N."/>
            <person name="Beauchemin N."/>
            <person name="Sen A."/>
            <person name="Sur S.A."/>
            <person name="Gtari M."/>
            <person name="Wall L."/>
            <person name="Tisa L."/>
            <person name="Woyke T."/>
        </authorList>
    </citation>
    <scope>NUCLEOTIDE SEQUENCE [LARGE SCALE GENOMIC DNA]</scope>
    <source>
        <strain evidence="4">DSM 45817 / CECT 9037 / EuI1c</strain>
    </source>
</reference>
<feature type="domain" description="Activator of Hsp90 ATPase homologue 1/2-like C-terminal" evidence="2">
    <location>
        <begin position="12"/>
        <end position="129"/>
    </location>
</feature>
<dbReference type="SUPFAM" id="SSF55961">
    <property type="entry name" value="Bet v1-like"/>
    <property type="match status" value="1"/>
</dbReference>
<dbReference type="HOGENOM" id="CLU_108923_7_0_11"/>
<evidence type="ECO:0000256" key="1">
    <source>
        <dbReference type="ARBA" id="ARBA00006817"/>
    </source>
</evidence>
<dbReference type="EMBL" id="CP002299">
    <property type="protein sequence ID" value="ADP78944.1"/>
    <property type="molecule type" value="Genomic_DNA"/>
</dbReference>
<proteinExistence type="inferred from homology"/>
<dbReference type="InterPro" id="IPR013538">
    <property type="entry name" value="ASHA1/2-like_C"/>
</dbReference>
<dbReference type="CDD" id="cd07814">
    <property type="entry name" value="SRPBCC_CalC_Aha1-like"/>
    <property type="match status" value="1"/>
</dbReference>
<gene>
    <name evidence="3" type="ordered locus">FraEuI1c_0866</name>
</gene>
<dbReference type="STRING" id="298654.FraEuI1c_0866"/>
<comment type="similarity">
    <text evidence="1">Belongs to the AHA1 family.</text>
</comment>
<dbReference type="InterPro" id="IPR023393">
    <property type="entry name" value="START-like_dom_sf"/>
</dbReference>